<evidence type="ECO:0000313" key="2">
    <source>
        <dbReference type="Proteomes" id="UP000297900"/>
    </source>
</evidence>
<dbReference type="OrthoDB" id="885691at2"/>
<gene>
    <name evidence="1" type="ORF">E2980_23665</name>
</gene>
<protein>
    <submittedName>
        <fullName evidence="1">Uncharacterized protein</fullName>
    </submittedName>
</protein>
<dbReference type="AlphaFoldDB" id="A0A4Y8LPE0"/>
<sequence>MNQFQIYGENNDYLIIRLNKIHGFPDTTCYSGGYDAEGSILIKSGSYSASGSLWISTGEIFIFKNQLKEIYDKCSGEAIIANYEVNIEASIKIDTRGRVIIEGRYKEFSSIDNELTFSFESDQSYIVKTLEELNVIALKYGGMKGINKC</sequence>
<comment type="caution">
    <text evidence="1">The sequence shown here is derived from an EMBL/GenBank/DDBJ whole genome shotgun (WGS) entry which is preliminary data.</text>
</comment>
<keyword evidence="2" id="KW-1185">Reference proteome</keyword>
<dbReference type="InterPro" id="IPR056510">
    <property type="entry name" value="WapI"/>
</dbReference>
<dbReference type="Pfam" id="PF24716">
    <property type="entry name" value="WapI"/>
    <property type="match status" value="1"/>
</dbReference>
<reference evidence="1 2" key="1">
    <citation type="submission" date="2019-03" db="EMBL/GenBank/DDBJ databases">
        <title>Cohnella endophytica sp. nov., a novel endophytic bacterium isolated from bark of Sonneratia apetala.</title>
        <authorList>
            <person name="Tuo L."/>
        </authorList>
    </citation>
    <scope>NUCLEOTIDE SEQUENCE [LARGE SCALE GENOMIC DNA]</scope>
    <source>
        <strain evidence="1 2">CCTCC AB 208254</strain>
    </source>
</reference>
<accession>A0A4Y8LPE0</accession>
<name>A0A4Y8LPE0_9BACL</name>
<dbReference type="RefSeq" id="WP_135154695.1">
    <property type="nucleotide sequence ID" value="NZ_SOMN01000083.1"/>
</dbReference>
<proteinExistence type="predicted"/>
<organism evidence="1 2">
    <name type="scientific">Cohnella luojiensis</name>
    <dbReference type="NCBI Taxonomy" id="652876"/>
    <lineage>
        <taxon>Bacteria</taxon>
        <taxon>Bacillati</taxon>
        <taxon>Bacillota</taxon>
        <taxon>Bacilli</taxon>
        <taxon>Bacillales</taxon>
        <taxon>Paenibacillaceae</taxon>
        <taxon>Cohnella</taxon>
    </lineage>
</organism>
<dbReference type="EMBL" id="SOMN01000083">
    <property type="protein sequence ID" value="TFE19251.1"/>
    <property type="molecule type" value="Genomic_DNA"/>
</dbReference>
<evidence type="ECO:0000313" key="1">
    <source>
        <dbReference type="EMBL" id="TFE19251.1"/>
    </source>
</evidence>
<dbReference type="Proteomes" id="UP000297900">
    <property type="component" value="Unassembled WGS sequence"/>
</dbReference>